<evidence type="ECO:0000256" key="7">
    <source>
        <dbReference type="SAM" id="MobiDB-lite"/>
    </source>
</evidence>
<evidence type="ECO:0000256" key="5">
    <source>
        <dbReference type="ARBA" id="ARBA00023089"/>
    </source>
</evidence>
<sequence length="326" mass="37699">MSGRDRLPRRFVEDGRGYVDARVLEDHRRGHHPGIRVVDDRRGHPEIRLVDDRRGYPAVRVIEDRRVYPAVHERPVMRMAPRPHPAVMEEEIELHEVEFRRLMADRHALGEERMELHRELQANKEEVRHLNMIIAEINGKKEAYIAELVDKRRKLEAELRANEPLRDEVAHLRGEVEKLLAIRKDLSAKAASIMQELNRDRSDTKQLPMLKAEIDGLQQDLTHTRNACESEQKVNFELVEQKKAMEKSMISMAQEIQQMRAELANLDGRPWGTGGSYGMKLGSPEAAFPTQYGDKYNIHAGVSDKGPSHPPESSWGAYDKTRFQYR</sequence>
<gene>
    <name evidence="8" type="ORF">QYE76_002627</name>
</gene>
<name>A0AAD8RP97_LOLMU</name>
<dbReference type="PANTHER" id="PTHR33405">
    <property type="entry name" value="PROTEIN FLX-LIKE 2"/>
    <property type="match status" value="1"/>
</dbReference>
<reference evidence="8" key="1">
    <citation type="submission" date="2023-07" db="EMBL/GenBank/DDBJ databases">
        <title>A chromosome-level genome assembly of Lolium multiflorum.</title>
        <authorList>
            <person name="Chen Y."/>
            <person name="Copetti D."/>
            <person name="Kolliker R."/>
            <person name="Studer B."/>
        </authorList>
    </citation>
    <scope>NUCLEOTIDE SEQUENCE</scope>
    <source>
        <strain evidence="8">02402/16</strain>
        <tissue evidence="8">Leaf</tissue>
    </source>
</reference>
<keyword evidence="4 6" id="KW-0175">Coiled coil</keyword>
<organism evidence="8 9">
    <name type="scientific">Lolium multiflorum</name>
    <name type="common">Italian ryegrass</name>
    <name type="synonym">Lolium perenne subsp. multiflorum</name>
    <dbReference type="NCBI Taxonomy" id="4521"/>
    <lineage>
        <taxon>Eukaryota</taxon>
        <taxon>Viridiplantae</taxon>
        <taxon>Streptophyta</taxon>
        <taxon>Embryophyta</taxon>
        <taxon>Tracheophyta</taxon>
        <taxon>Spermatophyta</taxon>
        <taxon>Magnoliopsida</taxon>
        <taxon>Liliopsida</taxon>
        <taxon>Poales</taxon>
        <taxon>Poaceae</taxon>
        <taxon>BOP clade</taxon>
        <taxon>Pooideae</taxon>
        <taxon>Poodae</taxon>
        <taxon>Poeae</taxon>
        <taxon>Poeae Chloroplast Group 2 (Poeae type)</taxon>
        <taxon>Loliodinae</taxon>
        <taxon>Loliinae</taxon>
        <taxon>Lolium</taxon>
    </lineage>
</organism>
<proteinExistence type="inferred from homology"/>
<dbReference type="GO" id="GO:0009908">
    <property type="term" value="P:flower development"/>
    <property type="evidence" value="ECO:0007669"/>
    <property type="project" value="UniProtKB-KW"/>
</dbReference>
<keyword evidence="5" id="KW-0287">Flowering</keyword>
<evidence type="ECO:0000313" key="8">
    <source>
        <dbReference type="EMBL" id="KAK1628312.1"/>
    </source>
</evidence>
<evidence type="ECO:0000256" key="6">
    <source>
        <dbReference type="SAM" id="Coils"/>
    </source>
</evidence>
<accession>A0AAD8RP97</accession>
<dbReference type="AlphaFoldDB" id="A0AAD8RP97"/>
<keyword evidence="3" id="KW-0221">Differentiation</keyword>
<feature type="coiled-coil region" evidence="6">
    <location>
        <begin position="242"/>
        <end position="269"/>
    </location>
</feature>
<protein>
    <recommendedName>
        <fullName evidence="10">Protein FLX-like 3</fullName>
    </recommendedName>
</protein>
<evidence type="ECO:0000256" key="4">
    <source>
        <dbReference type="ARBA" id="ARBA00023054"/>
    </source>
</evidence>
<dbReference type="InterPro" id="IPR040353">
    <property type="entry name" value="FLX/FLX-like"/>
</dbReference>
<keyword evidence="9" id="KW-1185">Reference proteome</keyword>
<evidence type="ECO:0000313" key="9">
    <source>
        <dbReference type="Proteomes" id="UP001231189"/>
    </source>
</evidence>
<dbReference type="EMBL" id="JAUUTY010000005">
    <property type="protein sequence ID" value="KAK1628312.1"/>
    <property type="molecule type" value="Genomic_DNA"/>
</dbReference>
<evidence type="ECO:0000256" key="1">
    <source>
        <dbReference type="ARBA" id="ARBA00005405"/>
    </source>
</evidence>
<evidence type="ECO:0000256" key="2">
    <source>
        <dbReference type="ARBA" id="ARBA00022473"/>
    </source>
</evidence>
<dbReference type="PANTHER" id="PTHR33405:SF20">
    <property type="entry name" value="PROTEIN FLX-LIKE 3"/>
    <property type="match status" value="1"/>
</dbReference>
<dbReference type="GO" id="GO:0030154">
    <property type="term" value="P:cell differentiation"/>
    <property type="evidence" value="ECO:0007669"/>
    <property type="project" value="UniProtKB-KW"/>
</dbReference>
<feature type="region of interest" description="Disordered" evidence="7">
    <location>
        <begin position="297"/>
        <end position="326"/>
    </location>
</feature>
<dbReference type="Proteomes" id="UP001231189">
    <property type="component" value="Unassembled WGS sequence"/>
</dbReference>
<keyword evidence="2" id="KW-0217">Developmental protein</keyword>
<evidence type="ECO:0008006" key="10">
    <source>
        <dbReference type="Google" id="ProtNLM"/>
    </source>
</evidence>
<comment type="similarity">
    <text evidence="1">Belongs to the FLX family.</text>
</comment>
<comment type="caution">
    <text evidence="8">The sequence shown here is derived from an EMBL/GenBank/DDBJ whole genome shotgun (WGS) entry which is preliminary data.</text>
</comment>
<evidence type="ECO:0000256" key="3">
    <source>
        <dbReference type="ARBA" id="ARBA00022782"/>
    </source>
</evidence>